<evidence type="ECO:0000313" key="3">
    <source>
        <dbReference type="Proteomes" id="UP000095283"/>
    </source>
</evidence>
<dbReference type="WBParaSite" id="Hba_13082">
    <property type="protein sequence ID" value="Hba_13082"/>
    <property type="gene ID" value="Hba_13082"/>
</dbReference>
<dbReference type="CDD" id="cd04301">
    <property type="entry name" value="NAT_SF"/>
    <property type="match status" value="1"/>
</dbReference>
<dbReference type="InterPro" id="IPR000182">
    <property type="entry name" value="GNAT_dom"/>
</dbReference>
<dbReference type="Pfam" id="PF18014">
    <property type="entry name" value="Acetyltransf_18"/>
    <property type="match status" value="1"/>
</dbReference>
<evidence type="ECO:0000259" key="1">
    <source>
        <dbReference type="Pfam" id="PF00583"/>
    </source>
</evidence>
<evidence type="ECO:0000313" key="4">
    <source>
        <dbReference type="WBParaSite" id="Hba_13082"/>
    </source>
</evidence>
<reference evidence="4" key="1">
    <citation type="submission" date="2016-11" db="UniProtKB">
        <authorList>
            <consortium name="WormBaseParasite"/>
        </authorList>
    </citation>
    <scope>IDENTIFICATION</scope>
</reference>
<organism evidence="3 4">
    <name type="scientific">Heterorhabditis bacteriophora</name>
    <name type="common">Entomopathogenic nematode worm</name>
    <dbReference type="NCBI Taxonomy" id="37862"/>
    <lineage>
        <taxon>Eukaryota</taxon>
        <taxon>Metazoa</taxon>
        <taxon>Ecdysozoa</taxon>
        <taxon>Nematoda</taxon>
        <taxon>Chromadorea</taxon>
        <taxon>Rhabditida</taxon>
        <taxon>Rhabditina</taxon>
        <taxon>Rhabditomorpha</taxon>
        <taxon>Strongyloidea</taxon>
        <taxon>Heterorhabditidae</taxon>
        <taxon>Heterorhabditis</taxon>
    </lineage>
</organism>
<dbReference type="Pfam" id="PF00583">
    <property type="entry name" value="Acetyltransf_1"/>
    <property type="match status" value="1"/>
</dbReference>
<dbReference type="InterPro" id="IPR016181">
    <property type="entry name" value="Acyl_CoA_acyltransferase"/>
</dbReference>
<dbReference type="SUPFAM" id="SSF55729">
    <property type="entry name" value="Acyl-CoA N-acyltransferases (Nat)"/>
    <property type="match status" value="1"/>
</dbReference>
<dbReference type="InterPro" id="IPR041496">
    <property type="entry name" value="YitH/HolE_GNAT"/>
</dbReference>
<dbReference type="AlphaFoldDB" id="A0A1I7X6R4"/>
<evidence type="ECO:0000259" key="2">
    <source>
        <dbReference type="Pfam" id="PF18014"/>
    </source>
</evidence>
<dbReference type="InterPro" id="IPR052729">
    <property type="entry name" value="Acyl/Acetyltrans_Enzymes"/>
</dbReference>
<dbReference type="PANTHER" id="PTHR47237">
    <property type="entry name" value="SLL0310 PROTEIN"/>
    <property type="match status" value="1"/>
</dbReference>
<accession>A0A1I7X6R4</accession>
<keyword evidence="3" id="KW-1185">Reference proteome</keyword>
<dbReference type="Proteomes" id="UP000095283">
    <property type="component" value="Unplaced"/>
</dbReference>
<dbReference type="PANTHER" id="PTHR47237:SF1">
    <property type="entry name" value="SLL0310 PROTEIN"/>
    <property type="match status" value="1"/>
</dbReference>
<sequence>MVSQSAFRMDGHVTYRDDPPHEVWLQLMRSVCGFIFKNISCSQLNITVSEKLEHRYCNVLASFFPVGCICSTSYEHRWRAKNTTILGLFYVKKEFRGRGIGNELFRRIIGNKQEDNLYLNGMSYMLEKYRIHYNFIFATPWKVMWYQVRPEQMNASFLHSDESTVNINDVTLGNLSSVLNYDSYIQNDVNRTSFIQLFLTQKCADSKVALEHSGRVVGIATARLLINTELFIGPLYAETPAVARRLLLALLEGKHKGQYRNLQLQIPSVNDEGRAMVEGLSMGMCTTEDYTVGLSTRFQLQIDPSKIYSTTEYDLSFV</sequence>
<dbReference type="Gene3D" id="3.40.630.90">
    <property type="match status" value="1"/>
</dbReference>
<feature type="domain" description="N-acetyltransferase" evidence="1">
    <location>
        <begin position="65"/>
        <end position="109"/>
    </location>
</feature>
<name>A0A1I7X6R4_HETBA</name>
<dbReference type="GO" id="GO:0016747">
    <property type="term" value="F:acyltransferase activity, transferring groups other than amino-acyl groups"/>
    <property type="evidence" value="ECO:0007669"/>
    <property type="project" value="InterPro"/>
</dbReference>
<proteinExistence type="predicted"/>
<dbReference type="Gene3D" id="3.40.630.30">
    <property type="match status" value="1"/>
</dbReference>
<feature type="domain" description="YitH/HolE acetyltransferase (GNAT)" evidence="2">
    <location>
        <begin position="189"/>
        <end position="282"/>
    </location>
</feature>
<protein>
    <submittedName>
        <fullName evidence="4">N-acetyltransferase domain-containing protein</fullName>
    </submittedName>
</protein>